<evidence type="ECO:0000313" key="2">
    <source>
        <dbReference type="Proteomes" id="UP000046392"/>
    </source>
</evidence>
<dbReference type="InterPro" id="IPR012337">
    <property type="entry name" value="RNaseH-like_sf"/>
</dbReference>
<dbReference type="Gene3D" id="3.30.420.10">
    <property type="entry name" value="Ribonuclease H-like superfamily/Ribonuclease H"/>
    <property type="match status" value="1"/>
</dbReference>
<dbReference type="PROSITE" id="PS50994">
    <property type="entry name" value="INTEGRASE"/>
    <property type="match status" value="1"/>
</dbReference>
<organism evidence="2 3">
    <name type="scientific">Strongyloides papillosus</name>
    <name type="common">Intestinal threadworm</name>
    <dbReference type="NCBI Taxonomy" id="174720"/>
    <lineage>
        <taxon>Eukaryota</taxon>
        <taxon>Metazoa</taxon>
        <taxon>Ecdysozoa</taxon>
        <taxon>Nematoda</taxon>
        <taxon>Chromadorea</taxon>
        <taxon>Rhabditida</taxon>
        <taxon>Tylenchina</taxon>
        <taxon>Panagrolaimomorpha</taxon>
        <taxon>Strongyloidoidea</taxon>
        <taxon>Strongyloididae</taxon>
        <taxon>Strongyloides</taxon>
    </lineage>
</organism>
<dbReference type="WBParaSite" id="SPAL_0000132800.1">
    <property type="protein sequence ID" value="SPAL_0000132800.1"/>
    <property type="gene ID" value="SPAL_0000132800"/>
</dbReference>
<dbReference type="SUPFAM" id="SSF53098">
    <property type="entry name" value="Ribonuclease H-like"/>
    <property type="match status" value="1"/>
</dbReference>
<dbReference type="AlphaFoldDB" id="A0A0N5B5I6"/>
<feature type="domain" description="Integrase catalytic" evidence="1">
    <location>
        <begin position="150"/>
        <end position="311"/>
    </location>
</feature>
<proteinExistence type="predicted"/>
<dbReference type="InterPro" id="IPR001584">
    <property type="entry name" value="Integrase_cat-core"/>
</dbReference>
<protein>
    <submittedName>
        <fullName evidence="3">Integrase catalytic domain-containing protein</fullName>
    </submittedName>
</protein>
<dbReference type="Proteomes" id="UP000046392">
    <property type="component" value="Unplaced"/>
</dbReference>
<dbReference type="PANTHER" id="PTHR37984:SF5">
    <property type="entry name" value="PROTEIN NYNRIN-LIKE"/>
    <property type="match status" value="1"/>
</dbReference>
<dbReference type="GO" id="GO:0015074">
    <property type="term" value="P:DNA integration"/>
    <property type="evidence" value="ECO:0007669"/>
    <property type="project" value="InterPro"/>
</dbReference>
<dbReference type="InterPro" id="IPR036397">
    <property type="entry name" value="RNaseH_sf"/>
</dbReference>
<reference evidence="3" key="1">
    <citation type="submission" date="2017-02" db="UniProtKB">
        <authorList>
            <consortium name="WormBaseParasite"/>
        </authorList>
    </citation>
    <scope>IDENTIFICATION</scope>
</reference>
<dbReference type="PANTHER" id="PTHR37984">
    <property type="entry name" value="PROTEIN CBG26694"/>
    <property type="match status" value="1"/>
</dbReference>
<dbReference type="InterPro" id="IPR050951">
    <property type="entry name" value="Retrovirus_Pol_polyprotein"/>
</dbReference>
<dbReference type="GO" id="GO:0003676">
    <property type="term" value="F:nucleic acid binding"/>
    <property type="evidence" value="ECO:0007669"/>
    <property type="project" value="InterPro"/>
</dbReference>
<name>A0A0N5B5I6_STREA</name>
<dbReference type="STRING" id="174720.A0A0N5B5I6"/>
<evidence type="ECO:0000259" key="1">
    <source>
        <dbReference type="PROSITE" id="PS50994"/>
    </source>
</evidence>
<evidence type="ECO:0000313" key="3">
    <source>
        <dbReference type="WBParaSite" id="SPAL_0000132800.1"/>
    </source>
</evidence>
<sequence>MNHTKLEPLLKIFKKPLGLLTINKYPIDVPTSVPALTSFDECVACMKRVIERAIPDEQDRIVLNKKIRQIFRTVLSLPANNSYAREYRTACRLYPAASYSALLAYARSLAIQSSRAGTNNDELKRIRQRNVESVNKNANRFYKVLHGCISNLDPRIADQADNNEKQPFTCVDAHLRRELYSTYLHGYQRSITGNTKKKLISSCNCRRSNNKSIPCVWNSKVIRCDNAQYFNSATVLKAINEWGIDVRFSKSYNHNSNSEVERFNRVINEVIGCYQASQSWDIYVPMVVGAYNAQVHSTIKVSPNKIIFYPSHHSSDLHYPSYLDDPEYQKEYDDLLAKTRKLLTDGQNNKTTKDHPFKVDMIVHRKILDTVGNQRKLVERYKGPYIIKSIDNETGDCKLNYITAKGREARRRDGYISAHVKQLKIATRQ</sequence>
<accession>A0A0N5B5I6</accession>
<keyword evidence="2" id="KW-1185">Reference proteome</keyword>